<keyword evidence="4" id="KW-1185">Reference proteome</keyword>
<dbReference type="InterPro" id="IPR046331">
    <property type="entry name" value="GPAM1-like"/>
</dbReference>
<dbReference type="EMBL" id="KN832997">
    <property type="protein sequence ID" value="KIM81833.1"/>
    <property type="molecule type" value="Genomic_DNA"/>
</dbReference>
<dbReference type="Pfam" id="PF12572">
    <property type="entry name" value="DUF3752"/>
    <property type="match status" value="1"/>
</dbReference>
<dbReference type="Proteomes" id="UP000054166">
    <property type="component" value="Unassembled WGS sequence"/>
</dbReference>
<dbReference type="STRING" id="765440.A0A0C3B6H1"/>
<proteinExistence type="predicted"/>
<reference evidence="4" key="2">
    <citation type="submission" date="2015-01" db="EMBL/GenBank/DDBJ databases">
        <title>Evolutionary Origins and Diversification of the Mycorrhizal Mutualists.</title>
        <authorList>
            <consortium name="DOE Joint Genome Institute"/>
            <consortium name="Mycorrhizal Genomics Consortium"/>
            <person name="Kohler A."/>
            <person name="Kuo A."/>
            <person name="Nagy L.G."/>
            <person name="Floudas D."/>
            <person name="Copeland A."/>
            <person name="Barry K.W."/>
            <person name="Cichocki N."/>
            <person name="Veneault-Fourrey C."/>
            <person name="LaButti K."/>
            <person name="Lindquist E.A."/>
            <person name="Lipzen A."/>
            <person name="Lundell T."/>
            <person name="Morin E."/>
            <person name="Murat C."/>
            <person name="Riley R."/>
            <person name="Ohm R."/>
            <person name="Sun H."/>
            <person name="Tunlid A."/>
            <person name="Henrissat B."/>
            <person name="Grigoriev I.V."/>
            <person name="Hibbett D.S."/>
            <person name="Martin F."/>
        </authorList>
    </citation>
    <scope>NUCLEOTIDE SEQUENCE [LARGE SCALE GENOMIC DNA]</scope>
    <source>
        <strain evidence="4">F 1598</strain>
    </source>
</reference>
<feature type="compositionally biased region" description="Acidic residues" evidence="1">
    <location>
        <begin position="53"/>
        <end position="63"/>
    </location>
</feature>
<evidence type="ECO:0000313" key="4">
    <source>
        <dbReference type="Proteomes" id="UP000054166"/>
    </source>
</evidence>
<gene>
    <name evidence="3" type="ORF">PILCRDRAFT_821192</name>
</gene>
<feature type="compositionally biased region" description="Basic and acidic residues" evidence="1">
    <location>
        <begin position="97"/>
        <end position="106"/>
    </location>
</feature>
<dbReference type="InParanoid" id="A0A0C3B6H1"/>
<dbReference type="PANTHER" id="PTHR46370">
    <property type="entry name" value="GPALPP MOTIFS-CONTAINING PROTEIN 1"/>
    <property type="match status" value="1"/>
</dbReference>
<organism evidence="3 4">
    <name type="scientific">Piloderma croceum (strain F 1598)</name>
    <dbReference type="NCBI Taxonomy" id="765440"/>
    <lineage>
        <taxon>Eukaryota</taxon>
        <taxon>Fungi</taxon>
        <taxon>Dikarya</taxon>
        <taxon>Basidiomycota</taxon>
        <taxon>Agaricomycotina</taxon>
        <taxon>Agaricomycetes</taxon>
        <taxon>Agaricomycetidae</taxon>
        <taxon>Atheliales</taxon>
        <taxon>Atheliaceae</taxon>
        <taxon>Piloderma</taxon>
    </lineage>
</organism>
<evidence type="ECO:0000256" key="1">
    <source>
        <dbReference type="SAM" id="MobiDB-lite"/>
    </source>
</evidence>
<feature type="region of interest" description="Disordered" evidence="1">
    <location>
        <begin position="137"/>
        <end position="156"/>
    </location>
</feature>
<sequence length="325" mass="35770">MSAIGPELPPHLLTRSKGGSPSDGDDQPSTVGPQIPPHLVAGPSKPLSQPEANQEESDSDDDYAPTLPPDLLASRSGSGPTTKVIGPAFPQPYSKGQNHDRSRYGVDADEGDSDDDVGPMPLPDGISFEEENGVREFMEREERRRKQVEEAAKPKALKRDEWMLVPPSSSDLLGSLDPTKLKARQFARSAAPAKKVDNSLWTETPAERQQRIADEVSGKKRRAANAPDEEPDPDAIKRKRRDEEIRREVEAHTRNTRNETLLDLHKSASSASSKDKDGKFEGIWDRDRDMSLGGRLMDENTRNKMVKDARSLGDRFGTGKSGGFL</sequence>
<feature type="compositionally biased region" description="Acidic residues" evidence="1">
    <location>
        <begin position="107"/>
        <end position="117"/>
    </location>
</feature>
<feature type="region of interest" description="Disordered" evidence="1">
    <location>
        <begin position="1"/>
        <end position="131"/>
    </location>
</feature>
<dbReference type="PANTHER" id="PTHR46370:SF1">
    <property type="entry name" value="GPALPP MOTIFS-CONTAINING PROTEIN 1"/>
    <property type="match status" value="1"/>
</dbReference>
<feature type="domain" description="DUF3752" evidence="2">
    <location>
        <begin position="166"/>
        <end position="317"/>
    </location>
</feature>
<reference evidence="3 4" key="1">
    <citation type="submission" date="2014-04" db="EMBL/GenBank/DDBJ databases">
        <authorList>
            <consortium name="DOE Joint Genome Institute"/>
            <person name="Kuo A."/>
            <person name="Tarkka M."/>
            <person name="Buscot F."/>
            <person name="Kohler A."/>
            <person name="Nagy L.G."/>
            <person name="Floudas D."/>
            <person name="Copeland A."/>
            <person name="Barry K.W."/>
            <person name="Cichocki N."/>
            <person name="Veneault-Fourrey C."/>
            <person name="LaButti K."/>
            <person name="Lindquist E.A."/>
            <person name="Lipzen A."/>
            <person name="Lundell T."/>
            <person name="Morin E."/>
            <person name="Murat C."/>
            <person name="Sun H."/>
            <person name="Tunlid A."/>
            <person name="Henrissat B."/>
            <person name="Grigoriev I.V."/>
            <person name="Hibbett D.S."/>
            <person name="Martin F."/>
            <person name="Nordberg H.P."/>
            <person name="Cantor M.N."/>
            <person name="Hua S.X."/>
        </authorList>
    </citation>
    <scope>NUCLEOTIDE SEQUENCE [LARGE SCALE GENOMIC DNA]</scope>
    <source>
        <strain evidence="3 4">F 1598</strain>
    </source>
</reference>
<dbReference type="OrthoDB" id="73491at2759"/>
<dbReference type="InterPro" id="IPR022226">
    <property type="entry name" value="DUF3752"/>
</dbReference>
<feature type="compositionally biased region" description="Basic and acidic residues" evidence="1">
    <location>
        <begin position="205"/>
        <end position="218"/>
    </location>
</feature>
<evidence type="ECO:0000259" key="2">
    <source>
        <dbReference type="Pfam" id="PF12572"/>
    </source>
</evidence>
<dbReference type="HOGENOM" id="CLU_067132_0_1_1"/>
<dbReference type="AlphaFoldDB" id="A0A0C3B6H1"/>
<feature type="region of interest" description="Disordered" evidence="1">
    <location>
        <begin position="188"/>
        <end position="281"/>
    </location>
</feature>
<protein>
    <recommendedName>
        <fullName evidence="2">DUF3752 domain-containing protein</fullName>
    </recommendedName>
</protein>
<evidence type="ECO:0000313" key="3">
    <source>
        <dbReference type="EMBL" id="KIM81833.1"/>
    </source>
</evidence>
<feature type="compositionally biased region" description="Basic and acidic residues" evidence="1">
    <location>
        <begin position="241"/>
        <end position="266"/>
    </location>
</feature>
<name>A0A0C3B6H1_PILCF</name>
<accession>A0A0C3B6H1</accession>